<evidence type="ECO:0000256" key="1">
    <source>
        <dbReference type="ARBA" id="ARBA00000085"/>
    </source>
</evidence>
<gene>
    <name evidence="9" type="ORF">PDENDC454_12135</name>
</gene>
<feature type="transmembrane region" description="Helical" evidence="7">
    <location>
        <begin position="37"/>
        <end position="56"/>
    </location>
</feature>
<keyword evidence="7" id="KW-1133">Transmembrane helix</keyword>
<keyword evidence="7" id="KW-0472">Membrane</keyword>
<dbReference type="Gene3D" id="3.30.565.10">
    <property type="entry name" value="Histidine kinase-like ATPase, C-terminal domain"/>
    <property type="match status" value="1"/>
</dbReference>
<dbReference type="CDD" id="cd16917">
    <property type="entry name" value="HATPase_UhpB-NarQ-NarX-like"/>
    <property type="match status" value="1"/>
</dbReference>
<dbReference type="SUPFAM" id="SSF55874">
    <property type="entry name" value="ATPase domain of HSP90 chaperone/DNA topoisomerase II/histidine kinase"/>
    <property type="match status" value="1"/>
</dbReference>
<dbReference type="PATRIC" id="fig|1131935.3.peg.2503"/>
<protein>
    <recommendedName>
        <fullName evidence="2">histidine kinase</fullName>
        <ecNumber evidence="2">2.7.13.3</ecNumber>
    </recommendedName>
</protein>
<evidence type="ECO:0000256" key="2">
    <source>
        <dbReference type="ARBA" id="ARBA00012438"/>
    </source>
</evidence>
<dbReference type="InterPro" id="IPR050482">
    <property type="entry name" value="Sensor_HK_TwoCompSys"/>
</dbReference>
<feature type="transmembrane region" description="Helical" evidence="7">
    <location>
        <begin position="127"/>
        <end position="146"/>
    </location>
</feature>
<evidence type="ECO:0000256" key="5">
    <source>
        <dbReference type="ARBA" id="ARBA00023012"/>
    </source>
</evidence>
<feature type="transmembrane region" description="Helical" evidence="7">
    <location>
        <begin position="62"/>
        <end position="91"/>
    </location>
</feature>
<dbReference type="GO" id="GO:0000155">
    <property type="term" value="F:phosphorelay sensor kinase activity"/>
    <property type="evidence" value="ECO:0007669"/>
    <property type="project" value="InterPro"/>
</dbReference>
<comment type="caution">
    <text evidence="9">The sequence shown here is derived from an EMBL/GenBank/DDBJ whole genome shotgun (WGS) entry which is preliminary data.</text>
</comment>
<reference evidence="9 10" key="1">
    <citation type="journal article" date="2012" name="J. Bacteriol.">
        <title>Genome Sequence of the Pattern-Forming Social Bacterium Paenibacillus dendritiformis C454 Chiral Morphotype.</title>
        <authorList>
            <person name="Sirota-Madi A."/>
            <person name="Olender T."/>
            <person name="Helman Y."/>
            <person name="Brainis I."/>
            <person name="Finkelshtein A."/>
            <person name="Roth D."/>
            <person name="Hagai E."/>
            <person name="Leshkowitz D."/>
            <person name="Brodsky L."/>
            <person name="Galatenko V."/>
            <person name="Nikolaev V."/>
            <person name="Gutnick D.L."/>
            <person name="Lancet D."/>
            <person name="Ben-Jacob E."/>
        </authorList>
    </citation>
    <scope>NUCLEOTIDE SEQUENCE [LARGE SCALE GENOMIC DNA]</scope>
    <source>
        <strain evidence="9 10">C454</strain>
    </source>
</reference>
<dbReference type="Gene3D" id="1.20.5.1930">
    <property type="match status" value="1"/>
</dbReference>
<evidence type="ECO:0000256" key="3">
    <source>
        <dbReference type="ARBA" id="ARBA00022679"/>
    </source>
</evidence>
<evidence type="ECO:0000256" key="4">
    <source>
        <dbReference type="ARBA" id="ARBA00022777"/>
    </source>
</evidence>
<feature type="coiled-coil region" evidence="6">
    <location>
        <begin position="149"/>
        <end position="176"/>
    </location>
</feature>
<sequence length="387" mass="43989">MIFKIYPRDQIKNYLLLDVIAIVYLFYMVLSSSSNPGLVGSLLLLLSFLVCFYIGLWYRNGYLLAAVLAGLATTALIGLYIDTNLLIFGFIFADLIGRSKSKWHIGIGSAAIALMFILVHWERTDNFLFLPIMIVQMLFPIVIYITEKAKRLQSKLDAANQQLEKYIQQEERQRIARDLHDTLGQTLMMIKLKCELANKWVDKDPLQAKEELKDILYTSRIALKQVRELVSDMKFISLAHEIEHSRKLLHTAGIELEIVEIGMPPLMASVEETMIALAVREAATNIVKHSQAKQCTIKLETVDNLYCVSITDDGVGLLDQAIGNGIQSMKERMQALHGTFIHLAGERLLLCSFRFASLERRVPQHDSSRHCRRSANAARRLRLIVEI</sequence>
<dbReference type="Proteomes" id="UP000003900">
    <property type="component" value="Unassembled WGS sequence"/>
</dbReference>
<accession>H3SFX2</accession>
<evidence type="ECO:0000313" key="9">
    <source>
        <dbReference type="EMBL" id="EHQ62024.1"/>
    </source>
</evidence>
<feature type="transmembrane region" description="Helical" evidence="7">
    <location>
        <begin position="103"/>
        <end position="121"/>
    </location>
</feature>
<dbReference type="EC" id="2.7.13.3" evidence="2"/>
<keyword evidence="4 9" id="KW-0418">Kinase</keyword>
<dbReference type="PANTHER" id="PTHR24421">
    <property type="entry name" value="NITRATE/NITRITE SENSOR PROTEIN NARX-RELATED"/>
    <property type="match status" value="1"/>
</dbReference>
<dbReference type="GO" id="GO:0046983">
    <property type="term" value="F:protein dimerization activity"/>
    <property type="evidence" value="ECO:0007669"/>
    <property type="project" value="InterPro"/>
</dbReference>
<evidence type="ECO:0000256" key="7">
    <source>
        <dbReference type="SAM" id="Phobius"/>
    </source>
</evidence>
<feature type="transmembrane region" description="Helical" evidence="7">
    <location>
        <begin position="13"/>
        <end position="30"/>
    </location>
</feature>
<keyword evidence="6" id="KW-0175">Coiled coil</keyword>
<dbReference type="STRING" id="1131935.PDENDC454_12135"/>
<organism evidence="9 10">
    <name type="scientific">Paenibacillus dendritiformis C454</name>
    <dbReference type="NCBI Taxonomy" id="1131935"/>
    <lineage>
        <taxon>Bacteria</taxon>
        <taxon>Bacillati</taxon>
        <taxon>Bacillota</taxon>
        <taxon>Bacilli</taxon>
        <taxon>Bacillales</taxon>
        <taxon>Paenibacillaceae</taxon>
        <taxon>Paenibacillus</taxon>
    </lineage>
</organism>
<name>H3SFX2_9BACL</name>
<comment type="catalytic activity">
    <reaction evidence="1">
        <text>ATP + protein L-histidine = ADP + protein N-phospho-L-histidine.</text>
        <dbReference type="EC" id="2.7.13.3"/>
    </reaction>
</comment>
<keyword evidence="5" id="KW-0902">Two-component regulatory system</keyword>
<evidence type="ECO:0000313" key="10">
    <source>
        <dbReference type="Proteomes" id="UP000003900"/>
    </source>
</evidence>
<evidence type="ECO:0000259" key="8">
    <source>
        <dbReference type="Pfam" id="PF07730"/>
    </source>
</evidence>
<keyword evidence="7" id="KW-0812">Transmembrane</keyword>
<dbReference type="EMBL" id="AHKH01000026">
    <property type="protein sequence ID" value="EHQ62024.1"/>
    <property type="molecule type" value="Genomic_DNA"/>
</dbReference>
<evidence type="ECO:0000256" key="6">
    <source>
        <dbReference type="SAM" id="Coils"/>
    </source>
</evidence>
<dbReference type="PANTHER" id="PTHR24421:SF63">
    <property type="entry name" value="SENSOR HISTIDINE KINASE DESK"/>
    <property type="match status" value="1"/>
</dbReference>
<dbReference type="RefSeq" id="WP_006676927.1">
    <property type="nucleotide sequence ID" value="NZ_AHKH01000026.1"/>
</dbReference>
<feature type="domain" description="Signal transduction histidine kinase subgroup 3 dimerisation and phosphoacceptor" evidence="8">
    <location>
        <begin position="171"/>
        <end position="234"/>
    </location>
</feature>
<dbReference type="InterPro" id="IPR036890">
    <property type="entry name" value="HATPase_C_sf"/>
</dbReference>
<proteinExistence type="predicted"/>
<dbReference type="Pfam" id="PF07730">
    <property type="entry name" value="HisKA_3"/>
    <property type="match status" value="1"/>
</dbReference>
<dbReference type="AlphaFoldDB" id="H3SFX2"/>
<dbReference type="GO" id="GO:0016020">
    <property type="term" value="C:membrane"/>
    <property type="evidence" value="ECO:0007669"/>
    <property type="project" value="InterPro"/>
</dbReference>
<keyword evidence="10" id="KW-1185">Reference proteome</keyword>
<keyword evidence="3" id="KW-0808">Transferase</keyword>
<dbReference type="InterPro" id="IPR011712">
    <property type="entry name" value="Sig_transdc_His_kin_sub3_dim/P"/>
</dbReference>